<dbReference type="AlphaFoldDB" id="A0A1G6U612"/>
<evidence type="ECO:0000256" key="1">
    <source>
        <dbReference type="SAM" id="Phobius"/>
    </source>
</evidence>
<gene>
    <name evidence="2" type="ORF">SAMN04488509_102186</name>
</gene>
<dbReference type="STRING" id="265719.SAMN04488509_102186"/>
<keyword evidence="1" id="KW-0812">Transmembrane</keyword>
<keyword evidence="1" id="KW-1133">Transmembrane helix</keyword>
<accession>A0A1G6U612</accession>
<keyword evidence="3" id="KW-1185">Reference proteome</keyword>
<feature type="transmembrane region" description="Helical" evidence="1">
    <location>
        <begin position="29"/>
        <end position="55"/>
    </location>
</feature>
<protein>
    <submittedName>
        <fullName evidence="2">Uncharacterized protein</fullName>
    </submittedName>
</protein>
<feature type="transmembrane region" description="Helical" evidence="1">
    <location>
        <begin position="100"/>
        <end position="119"/>
    </location>
</feature>
<feature type="transmembrane region" description="Helical" evidence="1">
    <location>
        <begin position="67"/>
        <end position="88"/>
    </location>
</feature>
<dbReference type="Proteomes" id="UP000199603">
    <property type="component" value="Unassembled WGS sequence"/>
</dbReference>
<organism evidence="2 3">
    <name type="scientific">Aquimonas voraii</name>
    <dbReference type="NCBI Taxonomy" id="265719"/>
    <lineage>
        <taxon>Bacteria</taxon>
        <taxon>Pseudomonadati</taxon>
        <taxon>Pseudomonadota</taxon>
        <taxon>Gammaproteobacteria</taxon>
        <taxon>Lysobacterales</taxon>
        <taxon>Lysobacteraceae</taxon>
        <taxon>Aquimonas</taxon>
    </lineage>
</organism>
<evidence type="ECO:0000313" key="3">
    <source>
        <dbReference type="Proteomes" id="UP000199603"/>
    </source>
</evidence>
<name>A0A1G6U612_9GAMM</name>
<sequence>MTSPYRPSQQFEPPPSAPTTASGLSIPGIVIWALGLFLLTVMASSVITALGFTSLGLTAQDVTQPMGLFRLTQLIACGVLESLVFAWVGTRAHSRPARDITAVLVAYLILGTSISALFLDVSLLQDAIEGWLPALVSAALGYAIARRLA</sequence>
<keyword evidence="1" id="KW-0472">Membrane</keyword>
<dbReference type="EMBL" id="FNAG01000002">
    <property type="protein sequence ID" value="SDD36862.1"/>
    <property type="molecule type" value="Genomic_DNA"/>
</dbReference>
<feature type="transmembrane region" description="Helical" evidence="1">
    <location>
        <begin position="131"/>
        <end position="148"/>
    </location>
</feature>
<dbReference type="RefSeq" id="WP_143006556.1">
    <property type="nucleotide sequence ID" value="NZ_FNAG01000002.1"/>
</dbReference>
<reference evidence="2 3" key="1">
    <citation type="submission" date="2016-10" db="EMBL/GenBank/DDBJ databases">
        <authorList>
            <person name="de Groot N.N."/>
        </authorList>
    </citation>
    <scope>NUCLEOTIDE SEQUENCE [LARGE SCALE GENOMIC DNA]</scope>
    <source>
        <strain evidence="2 3">DSM 16957</strain>
    </source>
</reference>
<evidence type="ECO:0000313" key="2">
    <source>
        <dbReference type="EMBL" id="SDD36862.1"/>
    </source>
</evidence>
<proteinExistence type="predicted"/>